<accession>A0ABS7RMW9</accession>
<sequence length="293" mass="30655">MGGHAVSPTTLLVIALGAVAGGGVVLLVQALTPREVSTVARPGSTVVKRLRSVGSRLPFAVVGALLVLMLTGWVVAAAATAGLVLGWNTLFGGSRAERDGVAKIEGLAAWTESLRDTVAGAVGLEQAIPATAYAASPAIAGELGTMADRLRVRVPLPVALQRFAEEMDDAGADLIIAALILNSRLRGPGLRDVLTSLADSARAELDMRQRVNAGRKSTRRSVQIVIGVAVAFVVGLAVFNPTYVEPYGTPFGQVMLVVVLAFFAVGIGWLRRLARFETPARFLHFRAASEVRG</sequence>
<name>A0ABS7RMW9_9ACTN</name>
<dbReference type="PANTHER" id="PTHR35007">
    <property type="entry name" value="INTEGRAL MEMBRANE PROTEIN-RELATED"/>
    <property type="match status" value="1"/>
</dbReference>
<dbReference type="InterPro" id="IPR018076">
    <property type="entry name" value="T2SS_GspF_dom"/>
</dbReference>
<feature type="domain" description="Type II secretion system protein GspF" evidence="7">
    <location>
        <begin position="111"/>
        <end position="234"/>
    </location>
</feature>
<feature type="transmembrane region" description="Helical" evidence="6">
    <location>
        <begin position="59"/>
        <end position="85"/>
    </location>
</feature>
<feature type="transmembrane region" description="Helical" evidence="6">
    <location>
        <begin position="251"/>
        <end position="270"/>
    </location>
</feature>
<evidence type="ECO:0000313" key="9">
    <source>
        <dbReference type="Proteomes" id="UP000754710"/>
    </source>
</evidence>
<keyword evidence="2" id="KW-1003">Cell membrane</keyword>
<reference evidence="8 9" key="1">
    <citation type="submission" date="2021-08" db="EMBL/GenBank/DDBJ databases">
        <title>Nocardioides bacterium WL0053 sp. nov., isolated from the sediment.</title>
        <authorList>
            <person name="Wang L."/>
            <person name="Zhang D."/>
            <person name="Zhang A."/>
        </authorList>
    </citation>
    <scope>NUCLEOTIDE SEQUENCE [LARGE SCALE GENOMIC DNA]</scope>
    <source>
        <strain evidence="8 9">WL0053</strain>
    </source>
</reference>
<evidence type="ECO:0000256" key="5">
    <source>
        <dbReference type="ARBA" id="ARBA00023136"/>
    </source>
</evidence>
<dbReference type="EMBL" id="JAIEZQ010000003">
    <property type="protein sequence ID" value="MBY9076385.1"/>
    <property type="molecule type" value="Genomic_DNA"/>
</dbReference>
<evidence type="ECO:0000256" key="3">
    <source>
        <dbReference type="ARBA" id="ARBA00022692"/>
    </source>
</evidence>
<protein>
    <submittedName>
        <fullName evidence="8">Type II secretion system F family protein</fullName>
    </submittedName>
</protein>
<evidence type="ECO:0000256" key="1">
    <source>
        <dbReference type="ARBA" id="ARBA00004651"/>
    </source>
</evidence>
<keyword evidence="9" id="KW-1185">Reference proteome</keyword>
<feature type="transmembrane region" description="Helical" evidence="6">
    <location>
        <begin position="12"/>
        <end position="32"/>
    </location>
</feature>
<dbReference type="PANTHER" id="PTHR35007:SF3">
    <property type="entry name" value="POSSIBLE CONSERVED ALANINE RICH MEMBRANE PROTEIN"/>
    <property type="match status" value="1"/>
</dbReference>
<gene>
    <name evidence="8" type="ORF">K1X13_16245</name>
</gene>
<evidence type="ECO:0000259" key="7">
    <source>
        <dbReference type="Pfam" id="PF00482"/>
    </source>
</evidence>
<proteinExistence type="predicted"/>
<evidence type="ECO:0000256" key="2">
    <source>
        <dbReference type="ARBA" id="ARBA00022475"/>
    </source>
</evidence>
<feature type="transmembrane region" description="Helical" evidence="6">
    <location>
        <begin position="222"/>
        <end position="239"/>
    </location>
</feature>
<keyword evidence="5 6" id="KW-0472">Membrane</keyword>
<evidence type="ECO:0000256" key="6">
    <source>
        <dbReference type="SAM" id="Phobius"/>
    </source>
</evidence>
<evidence type="ECO:0000256" key="4">
    <source>
        <dbReference type="ARBA" id="ARBA00022989"/>
    </source>
</evidence>
<dbReference type="Pfam" id="PF00482">
    <property type="entry name" value="T2SSF"/>
    <property type="match status" value="1"/>
</dbReference>
<organism evidence="8 9">
    <name type="scientific">Nocardioides jiangsuensis</name>
    <dbReference type="NCBI Taxonomy" id="2866161"/>
    <lineage>
        <taxon>Bacteria</taxon>
        <taxon>Bacillati</taxon>
        <taxon>Actinomycetota</taxon>
        <taxon>Actinomycetes</taxon>
        <taxon>Propionibacteriales</taxon>
        <taxon>Nocardioidaceae</taxon>
        <taxon>Nocardioides</taxon>
    </lineage>
</organism>
<comment type="subcellular location">
    <subcellularLocation>
        <location evidence="1">Cell membrane</location>
        <topology evidence="1">Multi-pass membrane protein</topology>
    </subcellularLocation>
</comment>
<evidence type="ECO:0000313" key="8">
    <source>
        <dbReference type="EMBL" id="MBY9076385.1"/>
    </source>
</evidence>
<comment type="caution">
    <text evidence="8">The sequence shown here is derived from an EMBL/GenBank/DDBJ whole genome shotgun (WGS) entry which is preliminary data.</text>
</comment>
<keyword evidence="4 6" id="KW-1133">Transmembrane helix</keyword>
<keyword evidence="3 6" id="KW-0812">Transmembrane</keyword>
<dbReference type="Proteomes" id="UP000754710">
    <property type="component" value="Unassembled WGS sequence"/>
</dbReference>